<organism evidence="1 2">
    <name type="scientific">Leucogyrophana mollusca</name>
    <dbReference type="NCBI Taxonomy" id="85980"/>
    <lineage>
        <taxon>Eukaryota</taxon>
        <taxon>Fungi</taxon>
        <taxon>Dikarya</taxon>
        <taxon>Basidiomycota</taxon>
        <taxon>Agaricomycotina</taxon>
        <taxon>Agaricomycetes</taxon>
        <taxon>Agaricomycetidae</taxon>
        <taxon>Boletales</taxon>
        <taxon>Boletales incertae sedis</taxon>
        <taxon>Leucogyrophana</taxon>
    </lineage>
</organism>
<sequence length="394" mass="42316">MKVDVLVSFGYPITRPFAQRWRYAPYILLAFAILTFCALAALNTALVGYDVVSVASSNFNESQQLSWTLSWEDSDQGCQSHLFQLGDTFRTNTSAFTYTIFNVVSKYPNGYSQGSFLYSNNTLSECDVSMIELIVSPGDRSVTAQGSVDCSPLGFQASTSWSFTNHAIVGTIPPSVFAENSLARVIVDAMNGFGNDAYDPIYNGEYIVEPSTQLYKVTALFQPGCSTSPSDCASQSPNISISWYNGISQASLAIVANTTTYASVVVANTTTLQNLAQAFYAAIRLDVGHWTPNNIFTNTTAFAASIGAGESYADETLAAGKPLAYGNLTSTNLTLTPTPPSVISIQYTCNIRRIKTPGSLFMNVASATLSMFLTAWGLLTAIMAAVARDKPGGE</sequence>
<accession>A0ACB8BVQ1</accession>
<evidence type="ECO:0000313" key="2">
    <source>
        <dbReference type="Proteomes" id="UP000790709"/>
    </source>
</evidence>
<dbReference type="Proteomes" id="UP000790709">
    <property type="component" value="Unassembled WGS sequence"/>
</dbReference>
<protein>
    <submittedName>
        <fullName evidence="1">Uncharacterized protein</fullName>
    </submittedName>
</protein>
<comment type="caution">
    <text evidence="1">The sequence shown here is derived from an EMBL/GenBank/DDBJ whole genome shotgun (WGS) entry which is preliminary data.</text>
</comment>
<keyword evidence="2" id="KW-1185">Reference proteome</keyword>
<reference evidence="1" key="1">
    <citation type="journal article" date="2021" name="New Phytol.">
        <title>Evolutionary innovations through gain and loss of genes in the ectomycorrhizal Boletales.</title>
        <authorList>
            <person name="Wu G."/>
            <person name="Miyauchi S."/>
            <person name="Morin E."/>
            <person name="Kuo A."/>
            <person name="Drula E."/>
            <person name="Varga T."/>
            <person name="Kohler A."/>
            <person name="Feng B."/>
            <person name="Cao Y."/>
            <person name="Lipzen A."/>
            <person name="Daum C."/>
            <person name="Hundley H."/>
            <person name="Pangilinan J."/>
            <person name="Johnson J."/>
            <person name="Barry K."/>
            <person name="LaButti K."/>
            <person name="Ng V."/>
            <person name="Ahrendt S."/>
            <person name="Min B."/>
            <person name="Choi I.G."/>
            <person name="Park H."/>
            <person name="Plett J.M."/>
            <person name="Magnuson J."/>
            <person name="Spatafora J.W."/>
            <person name="Nagy L.G."/>
            <person name="Henrissat B."/>
            <person name="Grigoriev I.V."/>
            <person name="Yang Z.L."/>
            <person name="Xu J."/>
            <person name="Martin F.M."/>
        </authorList>
    </citation>
    <scope>NUCLEOTIDE SEQUENCE</scope>
    <source>
        <strain evidence="1">KUC20120723A-06</strain>
    </source>
</reference>
<proteinExistence type="predicted"/>
<dbReference type="EMBL" id="MU266340">
    <property type="protein sequence ID" value="KAH7929542.1"/>
    <property type="molecule type" value="Genomic_DNA"/>
</dbReference>
<name>A0ACB8BVQ1_9AGAM</name>
<evidence type="ECO:0000313" key="1">
    <source>
        <dbReference type="EMBL" id="KAH7929542.1"/>
    </source>
</evidence>
<gene>
    <name evidence="1" type="ORF">BV22DRAFT_1102355</name>
</gene>